<comment type="caution">
    <text evidence="2">The sequence shown here is derived from an EMBL/GenBank/DDBJ whole genome shotgun (WGS) entry which is preliminary data.</text>
</comment>
<dbReference type="InterPro" id="IPR001584">
    <property type="entry name" value="Integrase_cat-core"/>
</dbReference>
<evidence type="ECO:0000313" key="2">
    <source>
        <dbReference type="EMBL" id="PIR96977.1"/>
    </source>
</evidence>
<dbReference type="Gene3D" id="3.30.420.10">
    <property type="entry name" value="Ribonuclease H-like superfamily/Ribonuclease H"/>
    <property type="match status" value="1"/>
</dbReference>
<name>A0A2H0VCZ8_9BACT</name>
<organism evidence="2 3">
    <name type="scientific">Candidatus Doudnabacteria bacterium CG10_big_fil_rev_8_21_14_0_10_41_10</name>
    <dbReference type="NCBI Taxonomy" id="1974551"/>
    <lineage>
        <taxon>Bacteria</taxon>
        <taxon>Candidatus Doudnaibacteriota</taxon>
    </lineage>
</organism>
<dbReference type="Pfam" id="PF13683">
    <property type="entry name" value="rve_3"/>
    <property type="match status" value="1"/>
</dbReference>
<sequence length="310" mass="37045">MPWGKQHQLLDKYDRWRKQSKLLGLSRKARQKLEWFIYYHSRGQENVAKTARYYGVTPKTFYKWFAVFDPINLKVLEEASRAHINRRRFEISRQQENCILTLRKANPEYGKMKLKAIYEREYHEPVSSWKVQRIIEKYHLQRKPSKRNFSFKKQSLSKRKTVELAKEQKPGFLVAFDSIVIYRNGLKRYIVTGIDAVSKIARARMYTTHSSTTTKDLFIRFYAIVNGNILNACQDNGSEFEKYFTKIPESLGIPQYFSRVKTPKDNPVAERFNGILKQEFLRQGNWTADLDEFNRKLTQWLLKYNCYRPH</sequence>
<feature type="domain" description="Integrase catalytic" evidence="1">
    <location>
        <begin position="166"/>
        <end position="310"/>
    </location>
</feature>
<evidence type="ECO:0000259" key="1">
    <source>
        <dbReference type="PROSITE" id="PS50994"/>
    </source>
</evidence>
<dbReference type="SUPFAM" id="SSF53098">
    <property type="entry name" value="Ribonuclease H-like"/>
    <property type="match status" value="1"/>
</dbReference>
<accession>A0A2H0VCZ8</accession>
<dbReference type="PROSITE" id="PS50994">
    <property type="entry name" value="INTEGRASE"/>
    <property type="match status" value="1"/>
</dbReference>
<gene>
    <name evidence="2" type="ORF">COT91_03800</name>
</gene>
<dbReference type="EMBL" id="PFAJ01000050">
    <property type="protein sequence ID" value="PIR96977.1"/>
    <property type="molecule type" value="Genomic_DNA"/>
</dbReference>
<dbReference type="AlphaFoldDB" id="A0A2H0VCZ8"/>
<dbReference type="GO" id="GO:0015074">
    <property type="term" value="P:DNA integration"/>
    <property type="evidence" value="ECO:0007669"/>
    <property type="project" value="InterPro"/>
</dbReference>
<dbReference type="GO" id="GO:0003676">
    <property type="term" value="F:nucleic acid binding"/>
    <property type="evidence" value="ECO:0007669"/>
    <property type="project" value="InterPro"/>
</dbReference>
<reference evidence="3" key="1">
    <citation type="submission" date="2017-09" db="EMBL/GenBank/DDBJ databases">
        <title>Depth-based differentiation of microbial function through sediment-hosted aquifers and enrichment of novel symbionts in the deep terrestrial subsurface.</title>
        <authorList>
            <person name="Probst A.J."/>
            <person name="Ladd B."/>
            <person name="Jarett J.K."/>
            <person name="Geller-Mcgrath D.E."/>
            <person name="Sieber C.M.K."/>
            <person name="Emerson J.B."/>
            <person name="Anantharaman K."/>
            <person name="Thomas B.C."/>
            <person name="Malmstrom R."/>
            <person name="Stieglmeier M."/>
            <person name="Klingl A."/>
            <person name="Woyke T."/>
            <person name="Ryan C.M."/>
            <person name="Banfield J.F."/>
        </authorList>
    </citation>
    <scope>NUCLEOTIDE SEQUENCE [LARGE SCALE GENOMIC DNA]</scope>
</reference>
<dbReference type="Proteomes" id="UP000230557">
    <property type="component" value="Unassembled WGS sequence"/>
</dbReference>
<evidence type="ECO:0000313" key="3">
    <source>
        <dbReference type="Proteomes" id="UP000230557"/>
    </source>
</evidence>
<dbReference type="InterPro" id="IPR012337">
    <property type="entry name" value="RNaseH-like_sf"/>
</dbReference>
<proteinExistence type="predicted"/>
<protein>
    <recommendedName>
        <fullName evidence="1">Integrase catalytic domain-containing protein</fullName>
    </recommendedName>
</protein>
<dbReference type="InterPro" id="IPR036397">
    <property type="entry name" value="RNaseH_sf"/>
</dbReference>